<accession>A0A6A4FLN6</accession>
<dbReference type="AlphaFoldDB" id="A0A6A4FLN6"/>
<reference evidence="1 2" key="1">
    <citation type="submission" date="2018-08" db="EMBL/GenBank/DDBJ databases">
        <title>Genomic investigation of the strawberry pathogen Phytophthora fragariae indicates pathogenicity is determined by transcriptional variation in three key races.</title>
        <authorList>
            <person name="Adams T.M."/>
            <person name="Armitage A.D."/>
            <person name="Sobczyk M.K."/>
            <person name="Bates H.J."/>
            <person name="Dunwell J.M."/>
            <person name="Nellist C.F."/>
            <person name="Harrison R.J."/>
        </authorList>
    </citation>
    <scope>NUCLEOTIDE SEQUENCE [LARGE SCALE GENOMIC DNA]</scope>
    <source>
        <strain evidence="1 2">SCRP333</strain>
    </source>
</reference>
<comment type="caution">
    <text evidence="1">The sequence shown here is derived from an EMBL/GenBank/DDBJ whole genome shotgun (WGS) entry which is preliminary data.</text>
</comment>
<name>A0A6A4FLN6_9STRA</name>
<keyword evidence="2" id="KW-1185">Reference proteome</keyword>
<proteinExistence type="predicted"/>
<organism evidence="1 2">
    <name type="scientific">Phytophthora rubi</name>
    <dbReference type="NCBI Taxonomy" id="129364"/>
    <lineage>
        <taxon>Eukaryota</taxon>
        <taxon>Sar</taxon>
        <taxon>Stramenopiles</taxon>
        <taxon>Oomycota</taxon>
        <taxon>Peronosporomycetes</taxon>
        <taxon>Peronosporales</taxon>
        <taxon>Peronosporaceae</taxon>
        <taxon>Phytophthora</taxon>
    </lineage>
</organism>
<protein>
    <submittedName>
        <fullName evidence="1">Uncharacterized protein</fullName>
    </submittedName>
</protein>
<dbReference type="EMBL" id="QXFT01000524">
    <property type="protein sequence ID" value="KAE9341621.1"/>
    <property type="molecule type" value="Genomic_DNA"/>
</dbReference>
<dbReference type="Proteomes" id="UP000434957">
    <property type="component" value="Unassembled WGS sequence"/>
</dbReference>
<sequence>MTIILAALSDEQTALVVDLEHPQLMLTALQKMYRHVCNTTVGTLKREYMALYINVCVCGGEGRAAAHPTHTADAGRSGVLQGLTERRRKTRETSFKVWVPDWTGYVGLLETCPTFEELLIKVVS</sequence>
<gene>
    <name evidence="1" type="ORF">PR003_g9896</name>
</gene>
<evidence type="ECO:0000313" key="1">
    <source>
        <dbReference type="EMBL" id="KAE9341621.1"/>
    </source>
</evidence>
<evidence type="ECO:0000313" key="2">
    <source>
        <dbReference type="Proteomes" id="UP000434957"/>
    </source>
</evidence>